<evidence type="ECO:0000313" key="7">
    <source>
        <dbReference type="EMBL" id="KAF0976547.1"/>
    </source>
</evidence>
<feature type="region of interest" description="Disordered" evidence="6">
    <location>
        <begin position="1"/>
        <end position="80"/>
    </location>
</feature>
<dbReference type="VEuPathDB" id="AmoebaDB:FDP41_004446"/>
<dbReference type="OrthoDB" id="7451790at2759"/>
<evidence type="ECO:0000256" key="1">
    <source>
        <dbReference type="ARBA" id="ARBA00004138"/>
    </source>
</evidence>
<dbReference type="PANTHER" id="PTHR45973">
    <property type="entry name" value="PROTEIN PHOSPHATASE 1 REGULATORY SUBUNIT SDS22-RELATED"/>
    <property type="match status" value="1"/>
</dbReference>
<keyword evidence="3" id="KW-0677">Repeat</keyword>
<feature type="compositionally biased region" description="Polar residues" evidence="6">
    <location>
        <begin position="35"/>
        <end position="46"/>
    </location>
</feature>
<evidence type="ECO:0000256" key="5">
    <source>
        <dbReference type="ARBA" id="ARBA00023273"/>
    </source>
</evidence>
<feature type="compositionally biased region" description="Basic and acidic residues" evidence="6">
    <location>
        <begin position="340"/>
        <end position="349"/>
    </location>
</feature>
<comment type="subcellular location">
    <subcellularLocation>
        <location evidence="1">Cell projection</location>
        <location evidence="1">Cilium</location>
    </subcellularLocation>
</comment>
<dbReference type="VEuPathDB" id="AmoebaDB:NF0032310"/>
<name>A0A6A5BHY7_NAEFO</name>
<dbReference type="PANTHER" id="PTHR45973:SF9">
    <property type="entry name" value="LEUCINE-RICH REPEAT-CONTAINING PROTEIN 46"/>
    <property type="match status" value="1"/>
</dbReference>
<gene>
    <name evidence="7" type="ORF">FDP41_004446</name>
</gene>
<evidence type="ECO:0000256" key="3">
    <source>
        <dbReference type="ARBA" id="ARBA00022737"/>
    </source>
</evidence>
<evidence type="ECO:0000256" key="6">
    <source>
        <dbReference type="SAM" id="MobiDB-lite"/>
    </source>
</evidence>
<proteinExistence type="predicted"/>
<dbReference type="PROSITE" id="PS51450">
    <property type="entry name" value="LRR"/>
    <property type="match status" value="1"/>
</dbReference>
<dbReference type="Pfam" id="PF13855">
    <property type="entry name" value="LRR_8"/>
    <property type="match status" value="1"/>
</dbReference>
<evidence type="ECO:0008006" key="9">
    <source>
        <dbReference type="Google" id="ProtNLM"/>
    </source>
</evidence>
<reference evidence="7 8" key="1">
    <citation type="journal article" date="2019" name="Sci. Rep.">
        <title>Nanopore sequencing improves the draft genome of the human pathogenic amoeba Naegleria fowleri.</title>
        <authorList>
            <person name="Liechti N."/>
            <person name="Schurch N."/>
            <person name="Bruggmann R."/>
            <person name="Wittwer M."/>
        </authorList>
    </citation>
    <scope>NUCLEOTIDE SEQUENCE [LARGE SCALE GENOMIC DNA]</scope>
    <source>
        <strain evidence="7 8">ATCC 30894</strain>
    </source>
</reference>
<dbReference type="AlphaFoldDB" id="A0A6A5BHY7"/>
<keyword evidence="2" id="KW-0433">Leucine-rich repeat</keyword>
<dbReference type="Gene3D" id="3.80.10.10">
    <property type="entry name" value="Ribonuclease Inhibitor"/>
    <property type="match status" value="1"/>
</dbReference>
<dbReference type="EMBL" id="VFQX01000037">
    <property type="protein sequence ID" value="KAF0976547.1"/>
    <property type="molecule type" value="Genomic_DNA"/>
</dbReference>
<protein>
    <recommendedName>
        <fullName evidence="9">Leucine-rich repeat-containing protein</fullName>
    </recommendedName>
</protein>
<dbReference type="RefSeq" id="XP_044561260.1">
    <property type="nucleotide sequence ID" value="XM_044707861.1"/>
</dbReference>
<feature type="region of interest" description="Disordered" evidence="6">
    <location>
        <begin position="340"/>
        <end position="363"/>
    </location>
</feature>
<dbReference type="VEuPathDB" id="AmoebaDB:NfTy_083510"/>
<accession>A0A6A5BHY7</accession>
<sequence length="363" mass="41417">MSAKATTNQPLKTKKPSSSGLSSNITNDSSRRNTRATPIKNSSTPPLSKPASAGKQQVTNRQKESNSEEMNEKNEVSTTEFYSLENMERDVKRGMTGVNESTAVKPTRISTKLVAERCLSSIPNDEEELCNIMKIENLDLYTHLTHVYLQCNNISELTDEFRYLPNLIFLALFDNKIKKIGDELVENKKLQYLDLSNNLIEECDLDKLPQSITIFNIENNPLKLEECYVKSCLTNLFQFNKREYIDEEFVPEEKLPFDRSTLSQMRSSQSGLDLLKSVPKKDVKEVEEGIPSTSTSLAEISKANSEIVENYKQALMEEMERIKKEFKEKKEKLIAEIQERKSKLRDETNVSHSSDSSSESIEE</sequence>
<keyword evidence="8" id="KW-1185">Reference proteome</keyword>
<evidence type="ECO:0000313" key="8">
    <source>
        <dbReference type="Proteomes" id="UP000444721"/>
    </source>
</evidence>
<keyword evidence="4" id="KW-0969">Cilium</keyword>
<feature type="compositionally biased region" description="Basic and acidic residues" evidence="6">
    <location>
        <begin position="61"/>
        <end position="75"/>
    </location>
</feature>
<keyword evidence="5" id="KW-0966">Cell projection</keyword>
<evidence type="ECO:0000256" key="4">
    <source>
        <dbReference type="ARBA" id="ARBA00023069"/>
    </source>
</evidence>
<dbReference type="InterPro" id="IPR001611">
    <property type="entry name" value="Leu-rich_rpt"/>
</dbReference>
<dbReference type="InterPro" id="IPR032675">
    <property type="entry name" value="LRR_dom_sf"/>
</dbReference>
<dbReference type="SUPFAM" id="SSF52075">
    <property type="entry name" value="Outer arm dynein light chain 1"/>
    <property type="match status" value="1"/>
</dbReference>
<evidence type="ECO:0000256" key="2">
    <source>
        <dbReference type="ARBA" id="ARBA00022614"/>
    </source>
</evidence>
<comment type="caution">
    <text evidence="7">The sequence shown here is derived from an EMBL/GenBank/DDBJ whole genome shotgun (WGS) entry which is preliminary data.</text>
</comment>
<dbReference type="InterPro" id="IPR050576">
    <property type="entry name" value="Cilia_flagella_integrity"/>
</dbReference>
<dbReference type="Proteomes" id="UP000444721">
    <property type="component" value="Unassembled WGS sequence"/>
</dbReference>
<feature type="compositionally biased region" description="Polar residues" evidence="6">
    <location>
        <begin position="1"/>
        <end position="28"/>
    </location>
</feature>
<organism evidence="7 8">
    <name type="scientific">Naegleria fowleri</name>
    <name type="common">Brain eating amoeba</name>
    <dbReference type="NCBI Taxonomy" id="5763"/>
    <lineage>
        <taxon>Eukaryota</taxon>
        <taxon>Discoba</taxon>
        <taxon>Heterolobosea</taxon>
        <taxon>Tetramitia</taxon>
        <taxon>Eutetramitia</taxon>
        <taxon>Vahlkampfiidae</taxon>
        <taxon>Naegleria</taxon>
    </lineage>
</organism>
<feature type="compositionally biased region" description="Low complexity" evidence="6">
    <location>
        <begin position="351"/>
        <end position="363"/>
    </location>
</feature>
<dbReference type="GeneID" id="68111664"/>